<dbReference type="GO" id="GO:0005886">
    <property type="term" value="C:plasma membrane"/>
    <property type="evidence" value="ECO:0007669"/>
    <property type="project" value="UniProtKB-SubCell"/>
</dbReference>
<evidence type="ECO:0000256" key="3">
    <source>
        <dbReference type="ARBA" id="ARBA00022692"/>
    </source>
</evidence>
<dbReference type="OrthoDB" id="6716545at2759"/>
<comment type="subcellular location">
    <subcellularLocation>
        <location evidence="1 8">Cell membrane</location>
        <topology evidence="1 8">Multi-pass membrane protein</topology>
    </subcellularLocation>
</comment>
<feature type="transmembrane region" description="Helical" evidence="8">
    <location>
        <begin position="33"/>
        <end position="53"/>
    </location>
</feature>
<keyword evidence="10" id="KW-1185">Reference proteome</keyword>
<dbReference type="InterPro" id="IPR013604">
    <property type="entry name" value="7TM_chemorcpt"/>
</dbReference>
<dbReference type="GO" id="GO:0030425">
    <property type="term" value="C:dendrite"/>
    <property type="evidence" value="ECO:0007669"/>
    <property type="project" value="TreeGrafter"/>
</dbReference>
<dbReference type="GO" id="GO:0043025">
    <property type="term" value="C:neuronal cell body"/>
    <property type="evidence" value="ECO:0007669"/>
    <property type="project" value="TreeGrafter"/>
</dbReference>
<keyword evidence="5 8" id="KW-0472">Membrane</keyword>
<comment type="function">
    <text evidence="8">Gustatory receptor which mediates acceptance or avoidance behavior, depending on its substrates.</text>
</comment>
<gene>
    <name evidence="9" type="ORF">ACAOBT_LOCUS2828</name>
</gene>
<keyword evidence="3 8" id="KW-0812">Transmembrane</keyword>
<keyword evidence="2 8" id="KW-1003">Cell membrane</keyword>
<name>A0A9P0JRR4_ACAOB</name>
<feature type="transmembrane region" description="Helical" evidence="8">
    <location>
        <begin position="302"/>
        <end position="320"/>
    </location>
</feature>
<proteinExistence type="inferred from homology"/>
<evidence type="ECO:0000256" key="4">
    <source>
        <dbReference type="ARBA" id="ARBA00022989"/>
    </source>
</evidence>
<comment type="caution">
    <text evidence="9">The sequence shown here is derived from an EMBL/GenBank/DDBJ whole genome shotgun (WGS) entry which is preliminary data.</text>
</comment>
<organism evidence="9 10">
    <name type="scientific">Acanthoscelides obtectus</name>
    <name type="common">Bean weevil</name>
    <name type="synonym">Bruchus obtectus</name>
    <dbReference type="NCBI Taxonomy" id="200917"/>
    <lineage>
        <taxon>Eukaryota</taxon>
        <taxon>Metazoa</taxon>
        <taxon>Ecdysozoa</taxon>
        <taxon>Arthropoda</taxon>
        <taxon>Hexapoda</taxon>
        <taxon>Insecta</taxon>
        <taxon>Pterygota</taxon>
        <taxon>Neoptera</taxon>
        <taxon>Endopterygota</taxon>
        <taxon>Coleoptera</taxon>
        <taxon>Polyphaga</taxon>
        <taxon>Cucujiformia</taxon>
        <taxon>Chrysomeloidea</taxon>
        <taxon>Chrysomelidae</taxon>
        <taxon>Bruchinae</taxon>
        <taxon>Bruchini</taxon>
        <taxon>Acanthoscelides</taxon>
    </lineage>
</organism>
<dbReference type="GO" id="GO:0050909">
    <property type="term" value="P:sensory perception of taste"/>
    <property type="evidence" value="ECO:0007669"/>
    <property type="project" value="InterPro"/>
</dbReference>
<reference evidence="9" key="1">
    <citation type="submission" date="2022-03" db="EMBL/GenBank/DDBJ databases">
        <authorList>
            <person name="Sayadi A."/>
        </authorList>
    </citation>
    <scope>NUCLEOTIDE SEQUENCE</scope>
</reference>
<accession>A0A9P0JRR4</accession>
<dbReference type="Proteomes" id="UP001152888">
    <property type="component" value="Unassembled WGS sequence"/>
</dbReference>
<comment type="caution">
    <text evidence="8">Lacks conserved residue(s) required for the propagation of feature annotation.</text>
</comment>
<protein>
    <recommendedName>
        <fullName evidence="8">Gustatory receptor</fullName>
    </recommendedName>
</protein>
<dbReference type="GO" id="GO:0007635">
    <property type="term" value="P:chemosensory behavior"/>
    <property type="evidence" value="ECO:0007669"/>
    <property type="project" value="TreeGrafter"/>
</dbReference>
<keyword evidence="7 8" id="KW-0807">Transducer</keyword>
<evidence type="ECO:0000256" key="5">
    <source>
        <dbReference type="ARBA" id="ARBA00023136"/>
    </source>
</evidence>
<dbReference type="GO" id="GO:0007165">
    <property type="term" value="P:signal transduction"/>
    <property type="evidence" value="ECO:0007669"/>
    <property type="project" value="UniProtKB-KW"/>
</dbReference>
<dbReference type="GO" id="GO:0030424">
    <property type="term" value="C:axon"/>
    <property type="evidence" value="ECO:0007669"/>
    <property type="project" value="TreeGrafter"/>
</dbReference>
<dbReference type="PANTHER" id="PTHR21143:SF104">
    <property type="entry name" value="GUSTATORY RECEPTOR 8A-RELATED"/>
    <property type="match status" value="1"/>
</dbReference>
<evidence type="ECO:0000256" key="7">
    <source>
        <dbReference type="ARBA" id="ARBA00023224"/>
    </source>
</evidence>
<evidence type="ECO:0000256" key="8">
    <source>
        <dbReference type="RuleBase" id="RU363108"/>
    </source>
</evidence>
<evidence type="ECO:0000313" key="9">
    <source>
        <dbReference type="EMBL" id="CAH1958739.1"/>
    </source>
</evidence>
<evidence type="ECO:0000313" key="10">
    <source>
        <dbReference type="Proteomes" id="UP001152888"/>
    </source>
</evidence>
<dbReference type="EMBL" id="CAKOFQ010006678">
    <property type="protein sequence ID" value="CAH1958739.1"/>
    <property type="molecule type" value="Genomic_DNA"/>
</dbReference>
<dbReference type="PANTHER" id="PTHR21143">
    <property type="entry name" value="INVERTEBRATE GUSTATORY RECEPTOR"/>
    <property type="match status" value="1"/>
</dbReference>
<keyword evidence="4 8" id="KW-1133">Transmembrane helix</keyword>
<dbReference type="GO" id="GO:0008049">
    <property type="term" value="P:male courtship behavior"/>
    <property type="evidence" value="ECO:0007669"/>
    <property type="project" value="TreeGrafter"/>
</dbReference>
<dbReference type="AlphaFoldDB" id="A0A9P0JRR4"/>
<keyword evidence="6 8" id="KW-0675">Receptor</keyword>
<evidence type="ECO:0000256" key="1">
    <source>
        <dbReference type="ARBA" id="ARBA00004651"/>
    </source>
</evidence>
<evidence type="ECO:0000256" key="6">
    <source>
        <dbReference type="ARBA" id="ARBA00023170"/>
    </source>
</evidence>
<dbReference type="Pfam" id="PF08395">
    <property type="entry name" value="7tm_7"/>
    <property type="match status" value="1"/>
</dbReference>
<sequence length="328" mass="37017">MATFAMNKVIMHYFEKVSASVVLCRVPTPTKRLSYFIVILNIFSVALYVLTAVKTNFIIRLMWSKCLIHLRAALNIVQPDVREPIYVTADFTFFGCMVIYSAISIATIVTFNIRLDYKELFVDAFANISHIIVTSLVCNVTEMIKLCYKHYESMLEHAFMKNYADQYTISIIKNVKASYLEVTFATDRLVSVFGLTVALLYLRTIVAVVYCLVVIATGDSTPRLRLYSMLLVHSVLPIVISLCCDSAAKASEDLTDKCFELDVRTYTNGFVESEMESLKELLVTQKPNLTADGFFTTNRPTLLSAVSAAATYFIVFLQFWQAGIQNVN</sequence>
<comment type="similarity">
    <text evidence="8">Belongs to the insect chemoreceptor superfamily. Gustatory receptor (GR) family.</text>
</comment>
<feature type="transmembrane region" description="Helical" evidence="8">
    <location>
        <begin position="189"/>
        <end position="215"/>
    </location>
</feature>
<evidence type="ECO:0000256" key="2">
    <source>
        <dbReference type="ARBA" id="ARBA00022475"/>
    </source>
</evidence>
<feature type="transmembrane region" description="Helical" evidence="8">
    <location>
        <begin position="91"/>
        <end position="113"/>
    </location>
</feature>